<name>A0AAF0BXR9_9ACTN</name>
<feature type="region of interest" description="Disordered" evidence="1">
    <location>
        <begin position="1198"/>
        <end position="1290"/>
    </location>
</feature>
<dbReference type="InterPro" id="IPR036465">
    <property type="entry name" value="vWFA_dom_sf"/>
</dbReference>
<dbReference type="Proteomes" id="UP001216390">
    <property type="component" value="Chromosome"/>
</dbReference>
<dbReference type="InterPro" id="IPR051172">
    <property type="entry name" value="Chlamydia_OmcB"/>
</dbReference>
<evidence type="ECO:0000313" key="5">
    <source>
        <dbReference type="EMBL" id="WCO69099.1"/>
    </source>
</evidence>
<dbReference type="InterPro" id="IPR055354">
    <property type="entry name" value="DUF7507"/>
</dbReference>
<evidence type="ECO:0000256" key="2">
    <source>
        <dbReference type="SAM" id="Phobius"/>
    </source>
</evidence>
<feature type="chain" id="PRO_5041982925" description="VWFA domain-containing protein" evidence="3">
    <location>
        <begin position="24"/>
        <end position="1329"/>
    </location>
</feature>
<evidence type="ECO:0000259" key="4">
    <source>
        <dbReference type="PROSITE" id="PS50234"/>
    </source>
</evidence>
<feature type="region of interest" description="Disordered" evidence="1">
    <location>
        <begin position="126"/>
        <end position="162"/>
    </location>
</feature>
<dbReference type="PANTHER" id="PTHR34819">
    <property type="entry name" value="LARGE CYSTEINE-RICH PERIPLASMIC PROTEIN OMCB"/>
    <property type="match status" value="1"/>
</dbReference>
<sequence>MRHPLRSLVAALAAAAIVVPAPVARVGAAPPTPTPRAVAPLDNPTVDDSCGIDVTLLLDASGSIGSSEDEVRGAGEAFLDALADTSSTARVLDFGTVARETAPATLVTSESVAPGGVHRQALDAYYHPKPPLQPGVTGHRYSGGDPQSESSYRTGSDPQYTNWDQALDLAGDEPDELVVFLTDGEPTALDSDQPGDPFHSAGQDPPDVRYGTDGSSAARDLTLDRAVEEANAAKLGGARVLAVGAGSAFTSSDAVTRLKAVSGPQVAYDAQDITDLNSVDVALIEDFDELAVALRRVVTQLCSPSLTIRKLAQTPDDPAYQPAEGWDMTVEPVVSTAEDPPYRWILPTAGAPVGPQSATTDDDGFAGFQWEPDPATSSSVATVTEAVEPGYVPRDYSCQSKQGDGTVTTTEGPLDPDDPTFALPVGPESIVTCTLRNDFTYEPGIAITKVNDPPLVRGDGGGETVTSTYEVSNTGNAPMALTTPVDDRCAGVTYVSGDVPPTNSLLDVDETWTYTCDRVVQSALTDQPVNVVNTVTVAGRDPEGTLRTATAQDDVDVITPDIVIDKSVDQTVVLPGTPVTYTYAVRTDGNVGLTGVAPTDDTCAPLTYQAGDGGTVGSLEPGEVWTYTCGATIDVETLNTVTVEGTPPRGAVVQDSDTALVRVDDPDLRLTKDVSDDQVFPGTPVDYTFVVTNPSQSILEPVPDRAGFVQDDRCPPVYDSGDVGDDEILGPGESWTYRCDGVAIGDDTLNIARVDAYDAEVDVTLTRRAAALVEVLTPQIAIQKVVSDPVIYSGDDVTYTYEVTNPGATDIDGTFVTDDRCAPVTYTGGDDGDGLLQPGELWTYECTATLTKGDPSGPPETVVNTADVVGTATLDGVTGRQVTDRDTAEVLLIEPVLTLVKEADATEVRVGRPVTWTVTITNTGDSPLVYLAEADTDCNPLTYQSGDVGDDGVADVGEAWVYTCTEPLFEDRTNTAGVIGLDVLGGTLVASDPATVTVYDADIDLEKSVDPQLLPEGEVATYTFVVTNPGTDPLTDVGIADTDCDPLTFQSGDDGGDGVLTPGEVWTYTCTATIDTAGVNVAVVLGRDHLGLPVVAGSAAAVVPYRAGIAVQKSAEPTALVGSGEVTYSYAVTNTGDVPLADVVDQITDDTCAPVTYVGGDDDGNGLLTGEGDLFETGPPETWTFTCATTVDRDTTNTVTVTGDPVRPEAGGLTPLGPAVTASDTATVVVTVPPTTPPTDPTDPTDPDGPRPPAVDPAGGDRPVGPAAVGLTDLRGDGPGDVGSDTSPSGSPGALALTGAGLARLLALALALGLGGLVALRARRRLAGG</sequence>
<keyword evidence="2" id="KW-1133">Transmembrane helix</keyword>
<dbReference type="NCBIfam" id="TIGR01451">
    <property type="entry name" value="B_ant_repeat"/>
    <property type="match status" value="2"/>
</dbReference>
<organism evidence="5 6">
    <name type="scientific">Iamia majanohamensis</name>
    <dbReference type="NCBI Taxonomy" id="467976"/>
    <lineage>
        <taxon>Bacteria</taxon>
        <taxon>Bacillati</taxon>
        <taxon>Actinomycetota</taxon>
        <taxon>Acidimicrobiia</taxon>
        <taxon>Acidimicrobiales</taxon>
        <taxon>Iamiaceae</taxon>
        <taxon>Iamia</taxon>
    </lineage>
</organism>
<dbReference type="RefSeq" id="WP_272738613.1">
    <property type="nucleotide sequence ID" value="NZ_CP116942.1"/>
</dbReference>
<feature type="region of interest" description="Disordered" evidence="1">
    <location>
        <begin position="393"/>
        <end position="417"/>
    </location>
</feature>
<protein>
    <recommendedName>
        <fullName evidence="4">VWFA domain-containing protein</fullName>
    </recommendedName>
</protein>
<dbReference type="SUPFAM" id="SSF53300">
    <property type="entry name" value="vWA-like"/>
    <property type="match status" value="1"/>
</dbReference>
<feature type="signal peptide" evidence="3">
    <location>
        <begin position="1"/>
        <end position="23"/>
    </location>
</feature>
<keyword evidence="2" id="KW-0472">Membrane</keyword>
<feature type="compositionally biased region" description="Polar residues" evidence="1">
    <location>
        <begin position="397"/>
        <end position="411"/>
    </location>
</feature>
<evidence type="ECO:0000256" key="3">
    <source>
        <dbReference type="SAM" id="SignalP"/>
    </source>
</evidence>
<dbReference type="InterPro" id="IPR047589">
    <property type="entry name" value="DUF11_rpt"/>
</dbReference>
<keyword evidence="3" id="KW-0732">Signal</keyword>
<evidence type="ECO:0000313" key="6">
    <source>
        <dbReference type="Proteomes" id="UP001216390"/>
    </source>
</evidence>
<keyword evidence="2" id="KW-0812">Transmembrane</keyword>
<accession>A0AAF0BXR9</accession>
<feature type="compositionally biased region" description="Polar residues" evidence="1">
    <location>
        <begin position="145"/>
        <end position="162"/>
    </location>
</feature>
<feature type="domain" description="VWFA" evidence="4">
    <location>
        <begin position="53"/>
        <end position="301"/>
    </location>
</feature>
<dbReference type="PANTHER" id="PTHR34819:SF3">
    <property type="entry name" value="CELL SURFACE PROTEIN"/>
    <property type="match status" value="1"/>
</dbReference>
<feature type="compositionally biased region" description="Low complexity" evidence="1">
    <location>
        <begin position="1218"/>
        <end position="1233"/>
    </location>
</feature>
<dbReference type="Pfam" id="PF24346">
    <property type="entry name" value="DUF7507"/>
    <property type="match status" value="4"/>
</dbReference>
<proteinExistence type="predicted"/>
<dbReference type="InterPro" id="IPR002035">
    <property type="entry name" value="VWF_A"/>
</dbReference>
<evidence type="ECO:0000256" key="1">
    <source>
        <dbReference type="SAM" id="MobiDB-lite"/>
    </source>
</evidence>
<dbReference type="KEGG" id="ima:PO878_10215"/>
<feature type="transmembrane region" description="Helical" evidence="2">
    <location>
        <begin position="1294"/>
        <end position="1320"/>
    </location>
</feature>
<dbReference type="PROSITE" id="PS50234">
    <property type="entry name" value="VWFA"/>
    <property type="match status" value="1"/>
</dbReference>
<gene>
    <name evidence="5" type="ORF">PO878_10215</name>
</gene>
<dbReference type="Gene3D" id="3.40.50.410">
    <property type="entry name" value="von Willebrand factor, type A domain"/>
    <property type="match status" value="1"/>
</dbReference>
<feature type="region of interest" description="Disordered" evidence="1">
    <location>
        <begin position="185"/>
        <end position="208"/>
    </location>
</feature>
<dbReference type="EMBL" id="CP116942">
    <property type="protein sequence ID" value="WCO69099.1"/>
    <property type="molecule type" value="Genomic_DNA"/>
</dbReference>
<reference evidence="5" key="1">
    <citation type="submission" date="2023-01" db="EMBL/GenBank/DDBJ databases">
        <title>The diversity of Class Acidimicrobiia in South China Sea sediment environments and the proposal of Iamia marina sp. nov., a novel species of the genus Iamia.</title>
        <authorList>
            <person name="He Y."/>
            <person name="Tian X."/>
        </authorList>
    </citation>
    <scope>NUCLEOTIDE SEQUENCE</scope>
    <source>
        <strain evidence="5">DSM 19957</strain>
    </source>
</reference>
<keyword evidence="6" id="KW-1185">Reference proteome</keyword>